<feature type="transmembrane region" description="Helical" evidence="2">
    <location>
        <begin position="599"/>
        <end position="621"/>
    </location>
</feature>
<keyword evidence="2" id="KW-0472">Membrane</keyword>
<dbReference type="AlphaFoldDB" id="A0A9P5X564"/>
<protein>
    <submittedName>
        <fullName evidence="3">Uncharacterized protein</fullName>
    </submittedName>
</protein>
<name>A0A9P5X564_9AGAR</name>
<feature type="transmembrane region" description="Helical" evidence="2">
    <location>
        <begin position="544"/>
        <end position="561"/>
    </location>
</feature>
<reference evidence="3" key="1">
    <citation type="submission" date="2020-11" db="EMBL/GenBank/DDBJ databases">
        <authorList>
            <consortium name="DOE Joint Genome Institute"/>
            <person name="Ahrendt S."/>
            <person name="Riley R."/>
            <person name="Andreopoulos W."/>
            <person name="Labutti K."/>
            <person name="Pangilinan J."/>
            <person name="Ruiz-Duenas F.J."/>
            <person name="Barrasa J.M."/>
            <person name="Sanchez-Garcia M."/>
            <person name="Camarero S."/>
            <person name="Miyauchi S."/>
            <person name="Serrano A."/>
            <person name="Linde D."/>
            <person name="Babiker R."/>
            <person name="Drula E."/>
            <person name="Ayuso-Fernandez I."/>
            <person name="Pacheco R."/>
            <person name="Padilla G."/>
            <person name="Ferreira P."/>
            <person name="Barriuso J."/>
            <person name="Kellner H."/>
            <person name="Castanera R."/>
            <person name="Alfaro M."/>
            <person name="Ramirez L."/>
            <person name="Pisabarro A.G."/>
            <person name="Kuo A."/>
            <person name="Tritt A."/>
            <person name="Lipzen A."/>
            <person name="He G."/>
            <person name="Yan M."/>
            <person name="Ng V."/>
            <person name="Cullen D."/>
            <person name="Martin F."/>
            <person name="Rosso M.-N."/>
            <person name="Henrissat B."/>
            <person name="Hibbett D."/>
            <person name="Martinez A.T."/>
            <person name="Grigoriev I.V."/>
        </authorList>
    </citation>
    <scope>NUCLEOTIDE SEQUENCE</scope>
    <source>
        <strain evidence="3">MF-IS2</strain>
    </source>
</reference>
<keyword evidence="2" id="KW-1133">Transmembrane helix</keyword>
<feature type="region of interest" description="Disordered" evidence="1">
    <location>
        <begin position="682"/>
        <end position="706"/>
    </location>
</feature>
<evidence type="ECO:0000256" key="2">
    <source>
        <dbReference type="SAM" id="Phobius"/>
    </source>
</evidence>
<feature type="transmembrane region" description="Helical" evidence="2">
    <location>
        <begin position="627"/>
        <end position="645"/>
    </location>
</feature>
<evidence type="ECO:0000313" key="3">
    <source>
        <dbReference type="EMBL" id="KAF9443577.1"/>
    </source>
</evidence>
<dbReference type="EMBL" id="MU151458">
    <property type="protein sequence ID" value="KAF9443577.1"/>
    <property type="molecule type" value="Genomic_DNA"/>
</dbReference>
<feature type="transmembrane region" description="Helical" evidence="2">
    <location>
        <begin position="458"/>
        <end position="476"/>
    </location>
</feature>
<keyword evidence="4" id="KW-1185">Reference proteome</keyword>
<feature type="region of interest" description="Disordered" evidence="1">
    <location>
        <begin position="109"/>
        <end position="160"/>
    </location>
</feature>
<keyword evidence="2" id="KW-0812">Transmembrane</keyword>
<evidence type="ECO:0000256" key="1">
    <source>
        <dbReference type="SAM" id="MobiDB-lite"/>
    </source>
</evidence>
<dbReference type="OrthoDB" id="2657661at2759"/>
<organism evidence="3 4">
    <name type="scientific">Macrolepiota fuliginosa MF-IS2</name>
    <dbReference type="NCBI Taxonomy" id="1400762"/>
    <lineage>
        <taxon>Eukaryota</taxon>
        <taxon>Fungi</taxon>
        <taxon>Dikarya</taxon>
        <taxon>Basidiomycota</taxon>
        <taxon>Agaricomycotina</taxon>
        <taxon>Agaricomycetes</taxon>
        <taxon>Agaricomycetidae</taxon>
        <taxon>Agaricales</taxon>
        <taxon>Agaricineae</taxon>
        <taxon>Agaricaceae</taxon>
        <taxon>Macrolepiota</taxon>
    </lineage>
</organism>
<accession>A0A9P5X564</accession>
<comment type="caution">
    <text evidence="3">The sequence shown here is derived from an EMBL/GenBank/DDBJ whole genome shotgun (WGS) entry which is preliminary data.</text>
</comment>
<sequence length="706" mass="81325">MTPSKDLLKTLCTRRFSKVFLVCLILYGIRRFHTFPRLLQALVKPAAIHPAIKNRVRAVTRLLEQIIGRPTNTVSSPPSYIAKDNAPCIWNCSSLPNHLHSPGCNTQIVPELPLTDSPTPLDDDATPNPAATHGSSTQNNEDQRGPSPTPPQSPPELFKLHPPEPFLEVCPITAAQLVPRRWPIPRKELPDLPNLYTHNMMIPEKADEGYIPPYTMDYTPDVTIPGWTTYLHPQGPLYYYNEEKNVVTNTNIFDDENLRVITNMIVQIYRKVEDDGLEIPSDSQLVIDIRWDRLKIGYYFATLQGRCLFWTEEKCVRPLYKRVERVWSHSHIGHVVEAEFWLHYQCFPHVQALPPQLVREIKGFLLFTATDQIFNAKTTSEYSSDEVDKALSIINSIPLDFIGPERNAEPEAGYHLWIAGCIMSLNALHRFDNHHGQPNARWLRDDFLFEDSEERSRTYFMIFLSPVLFYTPETYYHSLRNIMNDGNVFFEAWRNFVVELHQEWSGLIIIATVLLATNMAFLAIPSLDSGDDPESRSPAQICSYLSIILSVSSIVLGQLFSRYHRIKGWEHFDERITDNFNFLLDVGCSHLAIMYSLPYALLSWSLIGFLAAFLVMCFRGTQNDVRLIVGIPSSTITVIMLYCLYKMRYNDEQRSALPFLVKYYRIFRYRYEHYRSQRRKDEEGSESVELDAIPYSTSPLPQSSNV</sequence>
<proteinExistence type="predicted"/>
<dbReference type="Proteomes" id="UP000807342">
    <property type="component" value="Unassembled WGS sequence"/>
</dbReference>
<evidence type="ECO:0000313" key="4">
    <source>
        <dbReference type="Proteomes" id="UP000807342"/>
    </source>
</evidence>
<feature type="transmembrane region" description="Helical" evidence="2">
    <location>
        <begin position="504"/>
        <end position="524"/>
    </location>
</feature>
<feature type="compositionally biased region" description="Polar residues" evidence="1">
    <location>
        <begin position="695"/>
        <end position="706"/>
    </location>
</feature>
<gene>
    <name evidence="3" type="ORF">P691DRAFT_764150</name>
</gene>